<sequence>MRLTHASVVAHDLEESVVFYETAPGLERLPTPNFEVPVAWASCGDG</sequence>
<keyword evidence="2" id="KW-1185">Reference proteome</keyword>
<dbReference type="EMBL" id="JBHTBF010000003">
    <property type="protein sequence ID" value="MFC7318998.1"/>
    <property type="molecule type" value="Genomic_DNA"/>
</dbReference>
<reference evidence="1 2" key="1">
    <citation type="journal article" date="2019" name="Int. J. Syst. Evol. Microbiol.">
        <title>The Global Catalogue of Microorganisms (GCM) 10K type strain sequencing project: providing services to taxonomists for standard genome sequencing and annotation.</title>
        <authorList>
            <consortium name="The Broad Institute Genomics Platform"/>
            <consortium name="The Broad Institute Genome Sequencing Center for Infectious Disease"/>
            <person name="Wu L."/>
            <person name="Ma J."/>
        </authorList>
    </citation>
    <scope>NUCLEOTIDE SEQUENCE [LARGE SCALE GENOMIC DNA]</scope>
    <source>
        <strain evidence="1 2">PSR21</strain>
    </source>
</reference>
<dbReference type="GeneID" id="79317815"/>
<dbReference type="Proteomes" id="UP001596547">
    <property type="component" value="Unassembled WGS sequence"/>
</dbReference>
<evidence type="ECO:0000313" key="1">
    <source>
        <dbReference type="EMBL" id="MFC7318998.1"/>
    </source>
</evidence>
<dbReference type="InterPro" id="IPR029068">
    <property type="entry name" value="Glyas_Bleomycin-R_OHBP_Dase"/>
</dbReference>
<proteinExistence type="predicted"/>
<dbReference type="RefSeq" id="WP_276306164.1">
    <property type="nucleotide sequence ID" value="NZ_CP119993.1"/>
</dbReference>
<comment type="caution">
    <text evidence="1">The sequence shown here is derived from an EMBL/GenBank/DDBJ whole genome shotgun (WGS) entry which is preliminary data.</text>
</comment>
<organism evidence="1 2">
    <name type="scientific">Halomarina halobia</name>
    <dbReference type="NCBI Taxonomy" id="3033386"/>
    <lineage>
        <taxon>Archaea</taxon>
        <taxon>Methanobacteriati</taxon>
        <taxon>Methanobacteriota</taxon>
        <taxon>Stenosarchaea group</taxon>
        <taxon>Halobacteria</taxon>
        <taxon>Halobacteriales</taxon>
        <taxon>Natronomonadaceae</taxon>
        <taxon>Halomarina</taxon>
    </lineage>
</organism>
<dbReference type="SUPFAM" id="SSF54593">
    <property type="entry name" value="Glyoxalase/Bleomycin resistance protein/Dihydroxybiphenyl dioxygenase"/>
    <property type="match status" value="1"/>
</dbReference>
<gene>
    <name evidence="1" type="ORF">ACFQPE_19685</name>
</gene>
<name>A0ABD6AFG1_9EURY</name>
<dbReference type="AlphaFoldDB" id="A0ABD6AFG1"/>
<protein>
    <submittedName>
        <fullName evidence="1">VOC family protein</fullName>
    </submittedName>
</protein>
<evidence type="ECO:0000313" key="2">
    <source>
        <dbReference type="Proteomes" id="UP001596547"/>
    </source>
</evidence>
<accession>A0ABD6AFG1</accession>